<dbReference type="OrthoDB" id="9802264at2"/>
<evidence type="ECO:0000256" key="3">
    <source>
        <dbReference type="ARBA" id="ARBA00022475"/>
    </source>
</evidence>
<keyword evidence="2" id="KW-0813">Transport</keyword>
<dbReference type="SUPFAM" id="SSF52540">
    <property type="entry name" value="P-loop containing nucleoside triphosphate hydrolases"/>
    <property type="match status" value="1"/>
</dbReference>
<proteinExistence type="inferred from homology"/>
<evidence type="ECO:0000259" key="9">
    <source>
        <dbReference type="PROSITE" id="PS50893"/>
    </source>
</evidence>
<evidence type="ECO:0000256" key="6">
    <source>
        <dbReference type="ARBA" id="ARBA00022967"/>
    </source>
</evidence>
<dbReference type="SMART" id="SM00382">
    <property type="entry name" value="AAA"/>
    <property type="match status" value="1"/>
</dbReference>
<evidence type="ECO:0000256" key="5">
    <source>
        <dbReference type="ARBA" id="ARBA00022840"/>
    </source>
</evidence>
<evidence type="ECO:0000313" key="11">
    <source>
        <dbReference type="Proteomes" id="UP000184088"/>
    </source>
</evidence>
<name>A0A1M5A866_9THEO</name>
<dbReference type="Gene3D" id="3.40.50.300">
    <property type="entry name" value="P-loop containing nucleotide triphosphate hydrolases"/>
    <property type="match status" value="1"/>
</dbReference>
<dbReference type="InterPro" id="IPR017871">
    <property type="entry name" value="ABC_transporter-like_CS"/>
</dbReference>
<dbReference type="RefSeq" id="WP_073343689.1">
    <property type="nucleotide sequence ID" value="NZ_FQVH01000016.1"/>
</dbReference>
<keyword evidence="4" id="KW-0547">Nucleotide-binding</keyword>
<dbReference type="FunFam" id="3.40.50.300:FF:000056">
    <property type="entry name" value="Cell division ATP-binding protein FtsE"/>
    <property type="match status" value="1"/>
</dbReference>
<dbReference type="InterPro" id="IPR050086">
    <property type="entry name" value="MetN_ABC_transporter-like"/>
</dbReference>
<dbReference type="InterPro" id="IPR018449">
    <property type="entry name" value="NIL_domain"/>
</dbReference>
<dbReference type="SMART" id="SM00930">
    <property type="entry name" value="NIL"/>
    <property type="match status" value="1"/>
</dbReference>
<accession>A0A1M5A866</accession>
<dbReference type="SUPFAM" id="SSF55021">
    <property type="entry name" value="ACT-like"/>
    <property type="match status" value="1"/>
</dbReference>
<sequence length="341" mass="37916">MIKIQNLSKIYDAGGQKVIALDNINLTIKDGSIFGIIGLSGAGKSSLVRCINRLEEPTSGRIYIDDIDITSLDKKSLREARKKIGMIFQHFNLLSNATVFENVAFPLMIAGYPKKKIKERVYELLRLVDLEEKSQAYPSQLSGGQKQRVGIARALANHPRILLSDEATSALDPKTTKSILHLLKDINRKFGITIVIITHEMDVIKEICDEVAVIENGKIIEQASVVDLFTNPSADTTRTFIEDITESLPESIKISSKPDEKFVKISFRGSITSEPVISRMIKKFDVDVNIIKGSVDNVRDISIGKLLISITGNPDNILHSIEYLKETGLKVEVLTNELVDR</sequence>
<dbReference type="InterPro" id="IPR027417">
    <property type="entry name" value="P-loop_NTPase"/>
</dbReference>
<keyword evidence="5 10" id="KW-0067">ATP-binding</keyword>
<dbReference type="Pfam" id="PF00005">
    <property type="entry name" value="ABC_tran"/>
    <property type="match status" value="1"/>
</dbReference>
<dbReference type="InterPro" id="IPR041701">
    <property type="entry name" value="MetN_ABC"/>
</dbReference>
<dbReference type="PANTHER" id="PTHR43166:SF30">
    <property type="entry name" value="METHIONINE IMPORT ATP-BINDING PROTEIN METN"/>
    <property type="match status" value="1"/>
</dbReference>
<comment type="similarity">
    <text evidence="1">Belongs to the ABC transporter superfamily.</text>
</comment>
<evidence type="ECO:0000256" key="7">
    <source>
        <dbReference type="ARBA" id="ARBA00022970"/>
    </source>
</evidence>
<evidence type="ECO:0000313" key="10">
    <source>
        <dbReference type="EMBL" id="SHF26490.1"/>
    </source>
</evidence>
<dbReference type="Pfam" id="PF09383">
    <property type="entry name" value="NIL"/>
    <property type="match status" value="1"/>
</dbReference>
<dbReference type="InterPro" id="IPR003593">
    <property type="entry name" value="AAA+_ATPase"/>
</dbReference>
<dbReference type="InterPro" id="IPR003439">
    <property type="entry name" value="ABC_transporter-like_ATP-bd"/>
</dbReference>
<dbReference type="GO" id="GO:0016887">
    <property type="term" value="F:ATP hydrolysis activity"/>
    <property type="evidence" value="ECO:0007669"/>
    <property type="project" value="InterPro"/>
</dbReference>
<dbReference type="PANTHER" id="PTHR43166">
    <property type="entry name" value="AMINO ACID IMPORT ATP-BINDING PROTEIN"/>
    <property type="match status" value="1"/>
</dbReference>
<feature type="domain" description="ABC transporter" evidence="9">
    <location>
        <begin position="2"/>
        <end position="241"/>
    </location>
</feature>
<keyword evidence="8" id="KW-0472">Membrane</keyword>
<dbReference type="GO" id="GO:0006865">
    <property type="term" value="P:amino acid transport"/>
    <property type="evidence" value="ECO:0007669"/>
    <property type="project" value="UniProtKB-KW"/>
</dbReference>
<evidence type="ECO:0000256" key="2">
    <source>
        <dbReference type="ARBA" id="ARBA00022448"/>
    </source>
</evidence>
<dbReference type="AlphaFoldDB" id="A0A1M5A866"/>
<dbReference type="InterPro" id="IPR045865">
    <property type="entry name" value="ACT-like_dom_sf"/>
</dbReference>
<dbReference type="PROSITE" id="PS50893">
    <property type="entry name" value="ABC_TRANSPORTER_2"/>
    <property type="match status" value="1"/>
</dbReference>
<dbReference type="EMBL" id="FQVH01000016">
    <property type="protein sequence ID" value="SHF26490.1"/>
    <property type="molecule type" value="Genomic_DNA"/>
</dbReference>
<protein>
    <submittedName>
        <fullName evidence="10">D-methionine transport system ATP-binding protein</fullName>
    </submittedName>
</protein>
<dbReference type="PROSITE" id="PS00211">
    <property type="entry name" value="ABC_TRANSPORTER_1"/>
    <property type="match status" value="1"/>
</dbReference>
<dbReference type="Gene3D" id="3.30.70.260">
    <property type="match status" value="1"/>
</dbReference>
<keyword evidence="3" id="KW-1003">Cell membrane</keyword>
<dbReference type="GO" id="GO:0005886">
    <property type="term" value="C:plasma membrane"/>
    <property type="evidence" value="ECO:0007669"/>
    <property type="project" value="UniProtKB-ARBA"/>
</dbReference>
<evidence type="ECO:0000256" key="8">
    <source>
        <dbReference type="ARBA" id="ARBA00023136"/>
    </source>
</evidence>
<keyword evidence="6" id="KW-1278">Translocase</keyword>
<evidence type="ECO:0000256" key="4">
    <source>
        <dbReference type="ARBA" id="ARBA00022741"/>
    </source>
</evidence>
<reference evidence="10 11" key="1">
    <citation type="submission" date="2016-11" db="EMBL/GenBank/DDBJ databases">
        <authorList>
            <person name="Jaros S."/>
            <person name="Januszkiewicz K."/>
            <person name="Wedrychowicz H."/>
        </authorList>
    </citation>
    <scope>NUCLEOTIDE SEQUENCE [LARGE SCALE GENOMIC DNA]</scope>
    <source>
        <strain evidence="10 11">DSM 17918</strain>
    </source>
</reference>
<keyword evidence="11" id="KW-1185">Reference proteome</keyword>
<dbReference type="Proteomes" id="UP000184088">
    <property type="component" value="Unassembled WGS sequence"/>
</dbReference>
<dbReference type="GO" id="GO:0005524">
    <property type="term" value="F:ATP binding"/>
    <property type="evidence" value="ECO:0007669"/>
    <property type="project" value="UniProtKB-KW"/>
</dbReference>
<gene>
    <name evidence="10" type="ORF">SAMN02746089_01582</name>
</gene>
<evidence type="ECO:0000256" key="1">
    <source>
        <dbReference type="ARBA" id="ARBA00005417"/>
    </source>
</evidence>
<dbReference type="CDD" id="cd03258">
    <property type="entry name" value="ABC_MetN_methionine_transporter"/>
    <property type="match status" value="1"/>
</dbReference>
<dbReference type="STRING" id="1121256.SAMN02746089_01582"/>
<organism evidence="10 11">
    <name type="scientific">Caldanaerobius fijiensis DSM 17918</name>
    <dbReference type="NCBI Taxonomy" id="1121256"/>
    <lineage>
        <taxon>Bacteria</taxon>
        <taxon>Bacillati</taxon>
        <taxon>Bacillota</taxon>
        <taxon>Clostridia</taxon>
        <taxon>Thermoanaerobacterales</taxon>
        <taxon>Thermoanaerobacteraceae</taxon>
        <taxon>Caldanaerobius</taxon>
    </lineage>
</organism>
<keyword evidence="7" id="KW-0029">Amino-acid transport</keyword>